<keyword evidence="2" id="KW-1185">Reference proteome</keyword>
<reference evidence="3" key="1">
    <citation type="submission" date="2022-11" db="UniProtKB">
        <authorList>
            <consortium name="WormBaseParasite"/>
        </authorList>
    </citation>
    <scope>IDENTIFICATION</scope>
</reference>
<feature type="compositionally biased region" description="Polar residues" evidence="1">
    <location>
        <begin position="1"/>
        <end position="11"/>
    </location>
</feature>
<feature type="compositionally biased region" description="Basic and acidic residues" evidence="1">
    <location>
        <begin position="29"/>
        <end position="45"/>
    </location>
</feature>
<name>A0A914QZF4_9BILA</name>
<evidence type="ECO:0000313" key="3">
    <source>
        <dbReference type="WBParaSite" id="PDA_v2.g9750.t1"/>
    </source>
</evidence>
<organism evidence="2 3">
    <name type="scientific">Panagrolaimus davidi</name>
    <dbReference type="NCBI Taxonomy" id="227884"/>
    <lineage>
        <taxon>Eukaryota</taxon>
        <taxon>Metazoa</taxon>
        <taxon>Ecdysozoa</taxon>
        <taxon>Nematoda</taxon>
        <taxon>Chromadorea</taxon>
        <taxon>Rhabditida</taxon>
        <taxon>Tylenchina</taxon>
        <taxon>Panagrolaimomorpha</taxon>
        <taxon>Panagrolaimoidea</taxon>
        <taxon>Panagrolaimidae</taxon>
        <taxon>Panagrolaimus</taxon>
    </lineage>
</organism>
<evidence type="ECO:0000313" key="2">
    <source>
        <dbReference type="Proteomes" id="UP000887578"/>
    </source>
</evidence>
<dbReference type="AlphaFoldDB" id="A0A914QZF4"/>
<feature type="compositionally biased region" description="Polar residues" evidence="1">
    <location>
        <begin position="47"/>
        <end position="59"/>
    </location>
</feature>
<feature type="compositionally biased region" description="Polar residues" evidence="1">
    <location>
        <begin position="88"/>
        <end position="100"/>
    </location>
</feature>
<dbReference type="WBParaSite" id="PDA_v2.g9750.t1">
    <property type="protein sequence ID" value="PDA_v2.g9750.t1"/>
    <property type="gene ID" value="PDA_v2.g9750"/>
</dbReference>
<evidence type="ECO:0000256" key="1">
    <source>
        <dbReference type="SAM" id="MobiDB-lite"/>
    </source>
</evidence>
<feature type="region of interest" description="Disordered" evidence="1">
    <location>
        <begin position="149"/>
        <end position="187"/>
    </location>
</feature>
<feature type="region of interest" description="Disordered" evidence="1">
    <location>
        <begin position="1"/>
        <end position="109"/>
    </location>
</feature>
<protein>
    <submittedName>
        <fullName evidence="3">Uncharacterized protein</fullName>
    </submittedName>
</protein>
<proteinExistence type="predicted"/>
<sequence>MASNQRNNADNNGIPDSDDENAASLNGRETSDERQSYPRQADDPRTPNATLRQQLLAQSEENERAMQSLQLRQQQVRQQATVQRRPSIRSTNRQSFQQSLPAPRQNFAYSMPHPPIPPFQPYYGYPPPPPYVFAPSTPSTTAASIQPNIRQPNQAPMRLPSTASDHSIAPPTPTDGQRQPITAPIRRTANSQVPVGTFGIHDKIRHQCAKAARGVVSAHGYDAVCHLAFRQYFTFVKFKSGMVLKLLPQQLQPFITSEVADTSVEFACEPNGAINQLDTNAWAHFLLQTIDATFTGFWKKSLLFSILDSFVNLRFCYFQNIQWPSIWMNDLRQHLPLVAVLVLDARQSANSTFLSCFKHITLGAHERQHQYSILFLQVTDFPTGAALDDYLLHVDQYVNERALILVNDFADDAYLRVLRPRGFNVASIVHYDADYILFETQINGVYFTIGFLVPENRQPR</sequence>
<feature type="compositionally biased region" description="Low complexity" evidence="1">
    <location>
        <begin position="65"/>
        <end position="85"/>
    </location>
</feature>
<accession>A0A914QZF4</accession>
<dbReference type="Proteomes" id="UP000887578">
    <property type="component" value="Unplaced"/>
</dbReference>